<dbReference type="STRING" id="1523247.SAMN05660464_2440"/>
<feature type="domain" description="DUF4031" evidence="1">
    <location>
        <begin position="30"/>
        <end position="103"/>
    </location>
</feature>
<dbReference type="Proteomes" id="UP000198857">
    <property type="component" value="Unassembled WGS sequence"/>
</dbReference>
<protein>
    <recommendedName>
        <fullName evidence="1">DUF4031 domain-containing protein</fullName>
    </recommendedName>
</protein>
<evidence type="ECO:0000313" key="3">
    <source>
        <dbReference type="Proteomes" id="UP000198857"/>
    </source>
</evidence>
<gene>
    <name evidence="2" type="ORF">SAMN05660464_2440</name>
</gene>
<evidence type="ECO:0000259" key="1">
    <source>
        <dbReference type="Pfam" id="PF13223"/>
    </source>
</evidence>
<proteinExistence type="predicted"/>
<reference evidence="3" key="1">
    <citation type="submission" date="2016-10" db="EMBL/GenBank/DDBJ databases">
        <authorList>
            <person name="Varghese N."/>
            <person name="Submissions S."/>
        </authorList>
    </citation>
    <scope>NUCLEOTIDE SEQUENCE [LARGE SCALE GENOMIC DNA]</scope>
    <source>
        <strain evidence="3">DSM 44208</strain>
    </source>
</reference>
<dbReference type="EMBL" id="FOWQ01000003">
    <property type="protein sequence ID" value="SFP19675.1"/>
    <property type="molecule type" value="Genomic_DNA"/>
</dbReference>
<keyword evidence="3" id="KW-1185">Reference proteome</keyword>
<evidence type="ECO:0000313" key="2">
    <source>
        <dbReference type="EMBL" id="SFP19675.1"/>
    </source>
</evidence>
<name>A0A1I5NCX1_9ACTN</name>
<dbReference type="Pfam" id="PF13223">
    <property type="entry name" value="DUF4031"/>
    <property type="match status" value="1"/>
</dbReference>
<dbReference type="InterPro" id="IPR025109">
    <property type="entry name" value="DUF4031"/>
</dbReference>
<sequence length="122" mass="13231">MRPGPTTPQRISLLTPTTLAGARQTDPVAVLIDSPVWPWRGRLWSHLVSDVSYDELHAFVAAELGIPRRAFQGDHYDVPEELHAVAVAAGAQPVGARELLARLVGAGLRVRKRASAAERAPR</sequence>
<organism evidence="2 3">
    <name type="scientific">Geodermatophilus dictyosporus</name>
    <dbReference type="NCBI Taxonomy" id="1523247"/>
    <lineage>
        <taxon>Bacteria</taxon>
        <taxon>Bacillati</taxon>
        <taxon>Actinomycetota</taxon>
        <taxon>Actinomycetes</taxon>
        <taxon>Geodermatophilales</taxon>
        <taxon>Geodermatophilaceae</taxon>
        <taxon>Geodermatophilus</taxon>
    </lineage>
</organism>
<dbReference type="AlphaFoldDB" id="A0A1I5NCX1"/>
<accession>A0A1I5NCX1</accession>